<name>A0ABN1SWS2_9ACTN</name>
<evidence type="ECO:0000313" key="2">
    <source>
        <dbReference type="EMBL" id="GAA1007396.1"/>
    </source>
</evidence>
<feature type="compositionally biased region" description="Gly residues" evidence="1">
    <location>
        <begin position="7"/>
        <end position="28"/>
    </location>
</feature>
<feature type="compositionally biased region" description="Basic and acidic residues" evidence="1">
    <location>
        <begin position="58"/>
        <end position="71"/>
    </location>
</feature>
<proteinExistence type="predicted"/>
<comment type="caution">
    <text evidence="2">The sequence shown here is derived from an EMBL/GenBank/DDBJ whole genome shotgun (WGS) entry which is preliminary data.</text>
</comment>
<evidence type="ECO:0000313" key="3">
    <source>
        <dbReference type="Proteomes" id="UP001501072"/>
    </source>
</evidence>
<protein>
    <submittedName>
        <fullName evidence="2">Uncharacterized protein</fullName>
    </submittedName>
</protein>
<gene>
    <name evidence="2" type="ORF">GCM10009564_17150</name>
</gene>
<keyword evidence="3" id="KW-1185">Reference proteome</keyword>
<reference evidence="2 3" key="1">
    <citation type="journal article" date="2019" name="Int. J. Syst. Evol. Microbiol.">
        <title>The Global Catalogue of Microorganisms (GCM) 10K type strain sequencing project: providing services to taxonomists for standard genome sequencing and annotation.</title>
        <authorList>
            <consortium name="The Broad Institute Genomics Platform"/>
            <consortium name="The Broad Institute Genome Sequencing Center for Infectious Disease"/>
            <person name="Wu L."/>
            <person name="Ma J."/>
        </authorList>
    </citation>
    <scope>NUCLEOTIDE SEQUENCE [LARGE SCALE GENOMIC DNA]</scope>
    <source>
        <strain evidence="2 3">JCM 11269</strain>
    </source>
</reference>
<accession>A0ABN1SWS2</accession>
<organism evidence="2 3">
    <name type="scientific">Streptomyces thermogriseus</name>
    <dbReference type="NCBI Taxonomy" id="75292"/>
    <lineage>
        <taxon>Bacteria</taxon>
        <taxon>Bacillati</taxon>
        <taxon>Actinomycetota</taxon>
        <taxon>Actinomycetes</taxon>
        <taxon>Kitasatosporales</taxon>
        <taxon>Streptomycetaceae</taxon>
        <taxon>Streptomyces</taxon>
    </lineage>
</organism>
<evidence type="ECO:0000256" key="1">
    <source>
        <dbReference type="SAM" id="MobiDB-lite"/>
    </source>
</evidence>
<feature type="region of interest" description="Disordered" evidence="1">
    <location>
        <begin position="1"/>
        <end position="71"/>
    </location>
</feature>
<dbReference type="EMBL" id="BAAAHU010000013">
    <property type="protein sequence ID" value="GAA1007396.1"/>
    <property type="molecule type" value="Genomic_DNA"/>
</dbReference>
<sequence length="71" mass="6781">MREVPGSGRGRGGTGLRAVGPAGGGAGAVGPAASGAAGGLRREAAAGAVSRVPGPVFERPDRRCAGRRADT</sequence>
<dbReference type="Proteomes" id="UP001501072">
    <property type="component" value="Unassembled WGS sequence"/>
</dbReference>